<keyword evidence="2" id="KW-0812">Transmembrane</keyword>
<feature type="compositionally biased region" description="Acidic residues" evidence="1">
    <location>
        <begin position="30"/>
        <end position="50"/>
    </location>
</feature>
<evidence type="ECO:0000313" key="3">
    <source>
        <dbReference type="EMBL" id="MBR7826474.1"/>
    </source>
</evidence>
<feature type="compositionally biased region" description="Polar residues" evidence="1">
    <location>
        <begin position="1"/>
        <end position="10"/>
    </location>
</feature>
<sequence>MTDNTTTTGGSDAEEETEFVSVGSAREEEAALPEELIEIDDDGADDEDDVPGTGTVSGGFGFAGLALAIVSLTTNWTSGIVVSHAQYTQEVHETSTASAQVSLNMYENGWHTQAWWALAFALGAVLFGAGSLLSPSILLSGRTPGWAKAGATAAVIVGLIAALLAILTLAGVFGGHIVAPSTAG</sequence>
<organism evidence="3 4">
    <name type="scientific">Actinospica acidithermotolerans</name>
    <dbReference type="NCBI Taxonomy" id="2828514"/>
    <lineage>
        <taxon>Bacteria</taxon>
        <taxon>Bacillati</taxon>
        <taxon>Actinomycetota</taxon>
        <taxon>Actinomycetes</taxon>
        <taxon>Catenulisporales</taxon>
        <taxon>Actinospicaceae</taxon>
        <taxon>Actinospica</taxon>
    </lineage>
</organism>
<evidence type="ECO:0000313" key="4">
    <source>
        <dbReference type="Proteomes" id="UP000676325"/>
    </source>
</evidence>
<feature type="transmembrane region" description="Helical" evidence="2">
    <location>
        <begin position="151"/>
        <end position="179"/>
    </location>
</feature>
<reference evidence="3" key="1">
    <citation type="submission" date="2021-04" db="EMBL/GenBank/DDBJ databases">
        <title>Genome based classification of Actinospica acidithermotolerans sp. nov., an actinobacterium isolated from an Indonesian hot spring.</title>
        <authorList>
            <person name="Kusuma A.B."/>
            <person name="Putra K.E."/>
            <person name="Nafisah S."/>
            <person name="Loh J."/>
            <person name="Nouioui I."/>
            <person name="Goodfellow M."/>
        </authorList>
    </citation>
    <scope>NUCLEOTIDE SEQUENCE</scope>
    <source>
        <strain evidence="3">MGRD01-02</strain>
    </source>
</reference>
<proteinExistence type="predicted"/>
<keyword evidence="2" id="KW-0472">Membrane</keyword>
<dbReference type="AlphaFoldDB" id="A0A941EEW6"/>
<keyword evidence="4" id="KW-1185">Reference proteome</keyword>
<dbReference type="EMBL" id="JAGSOH010000018">
    <property type="protein sequence ID" value="MBR7826474.1"/>
    <property type="molecule type" value="Genomic_DNA"/>
</dbReference>
<evidence type="ECO:0000256" key="1">
    <source>
        <dbReference type="SAM" id="MobiDB-lite"/>
    </source>
</evidence>
<accession>A0A941EEW6</accession>
<keyword evidence="2" id="KW-1133">Transmembrane helix</keyword>
<feature type="transmembrane region" description="Helical" evidence="2">
    <location>
        <begin position="114"/>
        <end position="139"/>
    </location>
</feature>
<comment type="caution">
    <text evidence="3">The sequence shown here is derived from an EMBL/GenBank/DDBJ whole genome shotgun (WGS) entry which is preliminary data.</text>
</comment>
<evidence type="ECO:0000256" key="2">
    <source>
        <dbReference type="SAM" id="Phobius"/>
    </source>
</evidence>
<dbReference type="RefSeq" id="WP_212517624.1">
    <property type="nucleotide sequence ID" value="NZ_JAGSOH010000018.1"/>
</dbReference>
<feature type="region of interest" description="Disordered" evidence="1">
    <location>
        <begin position="1"/>
        <end position="53"/>
    </location>
</feature>
<name>A0A941EEW6_9ACTN</name>
<protein>
    <submittedName>
        <fullName evidence="3">Uncharacterized protein</fullName>
    </submittedName>
</protein>
<dbReference type="Proteomes" id="UP000676325">
    <property type="component" value="Unassembled WGS sequence"/>
</dbReference>
<gene>
    <name evidence="3" type="ORF">KDK95_09185</name>
</gene>